<dbReference type="EMBL" id="FOYP01000001">
    <property type="protein sequence ID" value="SFR31589.1"/>
    <property type="molecule type" value="Genomic_DNA"/>
</dbReference>
<dbReference type="PANTHER" id="PTHR30570:SF1">
    <property type="entry name" value="PHOSPHATE-BINDING PROTEIN PSTS"/>
    <property type="match status" value="1"/>
</dbReference>
<feature type="chain" id="PRO_5011647949" evidence="2">
    <location>
        <begin position="23"/>
        <end position="530"/>
    </location>
</feature>
<dbReference type="SUPFAM" id="SSF53850">
    <property type="entry name" value="Periplasmic binding protein-like II"/>
    <property type="match status" value="1"/>
</dbReference>
<evidence type="ECO:0000259" key="3">
    <source>
        <dbReference type="Pfam" id="PF12849"/>
    </source>
</evidence>
<dbReference type="InterPro" id="IPR050811">
    <property type="entry name" value="Phosphate_ABC_transporter"/>
</dbReference>
<dbReference type="STRING" id="390270.SAMN04488005_0106"/>
<dbReference type="AlphaFoldDB" id="A0A1I6FNS1"/>
<dbReference type="InterPro" id="IPR024370">
    <property type="entry name" value="PBP_domain"/>
</dbReference>
<feature type="signal peptide" evidence="2">
    <location>
        <begin position="1"/>
        <end position="22"/>
    </location>
</feature>
<gene>
    <name evidence="4" type="ORF">SAMN04488005_0106</name>
</gene>
<keyword evidence="5" id="KW-1185">Reference proteome</keyword>
<dbReference type="RefSeq" id="WP_131802227.1">
    <property type="nucleotide sequence ID" value="NZ_FOYP01000001.1"/>
</dbReference>
<dbReference type="PANTHER" id="PTHR30570">
    <property type="entry name" value="PERIPLASMIC PHOSPHATE BINDING COMPONENT OF PHOSPHATE ABC TRANSPORTER"/>
    <property type="match status" value="1"/>
</dbReference>
<name>A0A1I6FNS1_9RHOB</name>
<evidence type="ECO:0000256" key="1">
    <source>
        <dbReference type="ARBA" id="ARBA00022729"/>
    </source>
</evidence>
<accession>A0A1I6FNS1</accession>
<dbReference type="Pfam" id="PF12849">
    <property type="entry name" value="PBP_like_2"/>
    <property type="match status" value="1"/>
</dbReference>
<keyword evidence="1 2" id="KW-0732">Signal</keyword>
<proteinExistence type="predicted"/>
<reference evidence="5" key="1">
    <citation type="submission" date="2016-10" db="EMBL/GenBank/DDBJ databases">
        <authorList>
            <person name="Varghese N."/>
            <person name="Submissions S."/>
        </authorList>
    </citation>
    <scope>NUCLEOTIDE SEQUENCE [LARGE SCALE GENOMIC DNA]</scope>
    <source>
        <strain evidence="5">DSM 26879</strain>
    </source>
</reference>
<evidence type="ECO:0000256" key="2">
    <source>
        <dbReference type="SAM" id="SignalP"/>
    </source>
</evidence>
<dbReference type="OrthoDB" id="9790048at2"/>
<evidence type="ECO:0000313" key="4">
    <source>
        <dbReference type="EMBL" id="SFR31589.1"/>
    </source>
</evidence>
<feature type="domain" description="PBP" evidence="3">
    <location>
        <begin position="197"/>
        <end position="345"/>
    </location>
</feature>
<dbReference type="Gene3D" id="3.40.190.10">
    <property type="entry name" value="Periplasmic binding protein-like II"/>
    <property type="match status" value="2"/>
</dbReference>
<organism evidence="4 5">
    <name type="scientific">Yoonia tamlensis</name>
    <dbReference type="NCBI Taxonomy" id="390270"/>
    <lineage>
        <taxon>Bacteria</taxon>
        <taxon>Pseudomonadati</taxon>
        <taxon>Pseudomonadota</taxon>
        <taxon>Alphaproteobacteria</taxon>
        <taxon>Rhodobacterales</taxon>
        <taxon>Paracoccaceae</taxon>
        <taxon>Yoonia</taxon>
    </lineage>
</organism>
<evidence type="ECO:0000313" key="5">
    <source>
        <dbReference type="Proteomes" id="UP000199478"/>
    </source>
</evidence>
<sequence>MMTLKSISATLLCMAAPAALFAEPVELRSIDGFISVDGEIVGYNGTMVSVETSVGRVSVPASEVVCYGTGCDEAIASNDFGLTRAAFRDVVTQSEVAVVGGSDDVIVSFLTPMFDKVYRIVVGAYVTTGQPEANLTIGAAGEITLDSSATGAVARLRIADFGEPSNAEVTVASLQGEAPQAFATAADWARAPALPDQYLATRAFAVIAAPNVGIETISMADLAAIYAGDIKNWSELGGPDLAVLPLQLPTTSTVRTEFIKLVMDPAGKAIAGNVLTMSDGISIASSVNQFSGSLSVVELADAAENNILSVSGSCGAPVQLNTFNVISGDYPLVRPLMIRFDETPQTDLTFEVFDFAAGDIAQRLISAEGFDSLAAVGQSEDAKNRRLNQLLGATFENDERLAAAQMFQRLFEAQRLSPTMFGGATSGPEAGWNRAMFKVLADVLATSDMAGREVIFAGFGAHEDGALAALSGSAAAAADMKEAFLQFAPNVVATNGLVVSSHGFGGISPATCYEGQVAASGHNRVEVWVK</sequence>
<dbReference type="Proteomes" id="UP000199478">
    <property type="component" value="Unassembled WGS sequence"/>
</dbReference>
<protein>
    <submittedName>
        <fullName evidence="4">ABC-type phosphate transport system, substrate-binding protein</fullName>
    </submittedName>
</protein>